<keyword evidence="4" id="KW-0963">Cytoplasm</keyword>
<keyword evidence="6" id="KW-0498">Mitosis</keyword>
<proteinExistence type="predicted"/>
<evidence type="ECO:0000256" key="7">
    <source>
        <dbReference type="ARBA" id="ARBA00023054"/>
    </source>
</evidence>
<evidence type="ECO:0000256" key="10">
    <source>
        <dbReference type="ARBA" id="ARBA00030722"/>
    </source>
</evidence>
<feature type="coiled-coil region" evidence="11">
    <location>
        <begin position="107"/>
        <end position="141"/>
    </location>
</feature>
<evidence type="ECO:0000256" key="5">
    <source>
        <dbReference type="ARBA" id="ARBA00022618"/>
    </source>
</evidence>
<evidence type="ECO:0000313" key="13">
    <source>
        <dbReference type="EMBL" id="CAI9608925.1"/>
    </source>
</evidence>
<evidence type="ECO:0000256" key="12">
    <source>
        <dbReference type="SAM" id="MobiDB-lite"/>
    </source>
</evidence>
<organism evidence="13 14">
    <name type="scientific">Staurois parvus</name>
    <dbReference type="NCBI Taxonomy" id="386267"/>
    <lineage>
        <taxon>Eukaryota</taxon>
        <taxon>Metazoa</taxon>
        <taxon>Chordata</taxon>
        <taxon>Craniata</taxon>
        <taxon>Vertebrata</taxon>
        <taxon>Euteleostomi</taxon>
        <taxon>Amphibia</taxon>
        <taxon>Batrachia</taxon>
        <taxon>Anura</taxon>
        <taxon>Neobatrachia</taxon>
        <taxon>Ranoidea</taxon>
        <taxon>Ranidae</taxon>
        <taxon>Staurois</taxon>
    </lineage>
</organism>
<keyword evidence="5" id="KW-0132">Cell division</keyword>
<protein>
    <recommendedName>
        <fullName evidence="3">Spindle and centriole-associated protein 1</fullName>
    </recommendedName>
    <alternativeName>
        <fullName evidence="10">Coiled-coil domain-containing protein 52</fullName>
    </alternativeName>
</protein>
<feature type="compositionally biased region" description="Polar residues" evidence="12">
    <location>
        <begin position="154"/>
        <end position="166"/>
    </location>
</feature>
<reference evidence="13" key="1">
    <citation type="submission" date="2023-05" db="EMBL/GenBank/DDBJ databases">
        <authorList>
            <person name="Stuckert A."/>
        </authorList>
    </citation>
    <scope>NUCLEOTIDE SEQUENCE</scope>
</reference>
<feature type="compositionally biased region" description="Basic residues" evidence="12">
    <location>
        <begin position="14"/>
        <end position="28"/>
    </location>
</feature>
<dbReference type="PANTHER" id="PTHR31167:SF3">
    <property type="entry name" value="SPINDLE AND CENTRIOLE-ASSOCIATED PROTEIN 1"/>
    <property type="match status" value="1"/>
</dbReference>
<evidence type="ECO:0000313" key="14">
    <source>
        <dbReference type="Proteomes" id="UP001162483"/>
    </source>
</evidence>
<evidence type="ECO:0000256" key="6">
    <source>
        <dbReference type="ARBA" id="ARBA00022776"/>
    </source>
</evidence>
<comment type="caution">
    <text evidence="13">The sequence shown here is derived from an EMBL/GenBank/DDBJ whole genome shotgun (WGS) entry which is preliminary data.</text>
</comment>
<keyword evidence="9" id="KW-0131">Cell cycle</keyword>
<name>A0ABN9GLA9_9NEOB</name>
<evidence type="ECO:0000256" key="1">
    <source>
        <dbReference type="ARBA" id="ARBA00004114"/>
    </source>
</evidence>
<evidence type="ECO:0000256" key="9">
    <source>
        <dbReference type="ARBA" id="ARBA00023306"/>
    </source>
</evidence>
<keyword evidence="7 11" id="KW-0175">Coiled coil</keyword>
<feature type="region of interest" description="Disordered" evidence="12">
    <location>
        <begin position="265"/>
        <end position="284"/>
    </location>
</feature>
<dbReference type="InterPro" id="IPR031387">
    <property type="entry name" value="SPICE1"/>
</dbReference>
<evidence type="ECO:0000256" key="4">
    <source>
        <dbReference type="ARBA" id="ARBA00022490"/>
    </source>
</evidence>
<keyword evidence="14" id="KW-1185">Reference proteome</keyword>
<evidence type="ECO:0000256" key="3">
    <source>
        <dbReference type="ARBA" id="ARBA00018313"/>
    </source>
</evidence>
<dbReference type="EMBL" id="CATNWA010018697">
    <property type="protein sequence ID" value="CAI9608925.1"/>
    <property type="molecule type" value="Genomic_DNA"/>
</dbReference>
<feature type="region of interest" description="Disordered" evidence="12">
    <location>
        <begin position="154"/>
        <end position="191"/>
    </location>
</feature>
<evidence type="ECO:0000256" key="8">
    <source>
        <dbReference type="ARBA" id="ARBA00023212"/>
    </source>
</evidence>
<dbReference type="Proteomes" id="UP001162483">
    <property type="component" value="Unassembled WGS sequence"/>
</dbReference>
<evidence type="ECO:0000256" key="11">
    <source>
        <dbReference type="SAM" id="Coils"/>
    </source>
</evidence>
<accession>A0ABN9GLA9</accession>
<feature type="region of interest" description="Disordered" evidence="12">
    <location>
        <begin position="1"/>
        <end position="41"/>
    </location>
</feature>
<dbReference type="PANTHER" id="PTHR31167">
    <property type="entry name" value="SPINDLE AND CENTRIOLE ASSOCIATED PROTEIN 1 SPICE1"/>
    <property type="match status" value="1"/>
</dbReference>
<gene>
    <name evidence="13" type="ORF">SPARVUS_LOCUS14177290</name>
</gene>
<dbReference type="Pfam" id="PF15678">
    <property type="entry name" value="SPICE"/>
    <property type="match status" value="1"/>
</dbReference>
<sequence length="284" mass="31881">KCVIGRILNPNPPNHHRVPAKGKKRRSSRTPTSHRAESVSAASTCELSSCNQSSLDVLNQMMQEVELELEDHERQTGREVDAMPKAQGLTGFTMSLVGSIRRLVTYLKEGDRQLHQEIVQRQRLQEELGEQRLLIDALTAEILSIKENCSMSPLSQQSVSDHSPSPSVEALKAPPACKSDQRRTSESSLSAQSLSMVTELGLRDVEVEKNLAASSRDNPIDQSADVRSLLGFQPAILLSPPRQRTRKEYEEQIFITECSSEVLYRDRDRAPPNKRHSRDLQQLH</sequence>
<comment type="subcellular location">
    <subcellularLocation>
        <location evidence="1">Cytoplasm</location>
        <location evidence="1">Cytoskeleton</location>
        <location evidence="1">Microtubule organizing center</location>
        <location evidence="1">Centrosome</location>
        <location evidence="1">Centriole</location>
    </subcellularLocation>
    <subcellularLocation>
        <location evidence="2">Cytoplasm</location>
        <location evidence="2">Cytoskeleton</location>
        <location evidence="2">Spindle</location>
    </subcellularLocation>
</comment>
<evidence type="ECO:0000256" key="2">
    <source>
        <dbReference type="ARBA" id="ARBA00004186"/>
    </source>
</evidence>
<keyword evidence="8" id="KW-0206">Cytoskeleton</keyword>
<feature type="non-terminal residue" evidence="13">
    <location>
        <position position="1"/>
    </location>
</feature>